<accession>A0ABZ2RQI6</accession>
<dbReference type="InterPro" id="IPR000150">
    <property type="entry name" value="Cof"/>
</dbReference>
<keyword evidence="4" id="KW-1185">Reference proteome</keyword>
<dbReference type="PANTHER" id="PTHR10000">
    <property type="entry name" value="PHOSPHOSERINE PHOSPHATASE"/>
    <property type="match status" value="1"/>
</dbReference>
<proteinExistence type="inferred from homology"/>
<organism evidence="3 4">
    <name type="scientific">Mycoplasmopsis felifaucium</name>
    <dbReference type="NCBI Taxonomy" id="35768"/>
    <lineage>
        <taxon>Bacteria</taxon>
        <taxon>Bacillati</taxon>
        <taxon>Mycoplasmatota</taxon>
        <taxon>Mycoplasmoidales</taxon>
        <taxon>Metamycoplasmataceae</taxon>
        <taxon>Mycoplasmopsis</taxon>
    </lineage>
</organism>
<dbReference type="SUPFAM" id="SSF56784">
    <property type="entry name" value="HAD-like"/>
    <property type="match status" value="1"/>
</dbReference>
<dbReference type="InterPro" id="IPR036412">
    <property type="entry name" value="HAD-like_sf"/>
</dbReference>
<reference evidence="3" key="1">
    <citation type="submission" date="2024-03" db="EMBL/GenBank/DDBJ databases">
        <title>Complete genome sequence of Mycoplasma felifaucium Z921 isolated from the trachea of a cheetah.</title>
        <authorList>
            <person name="Spergser J."/>
        </authorList>
    </citation>
    <scope>NUCLEOTIDE SEQUENCE [LARGE SCALE GENOMIC DNA]</scope>
    <source>
        <strain evidence="3">Z921</strain>
    </source>
</reference>
<dbReference type="GO" id="GO:0016787">
    <property type="term" value="F:hydrolase activity"/>
    <property type="evidence" value="ECO:0007669"/>
    <property type="project" value="UniProtKB-KW"/>
</dbReference>
<dbReference type="RefSeq" id="WP_338822609.1">
    <property type="nucleotide sequence ID" value="NZ_CP148067.1"/>
</dbReference>
<evidence type="ECO:0000313" key="3">
    <source>
        <dbReference type="EMBL" id="WXL29018.1"/>
    </source>
</evidence>
<evidence type="ECO:0000256" key="2">
    <source>
        <dbReference type="ARBA" id="ARBA00034778"/>
    </source>
</evidence>
<dbReference type="InterPro" id="IPR006379">
    <property type="entry name" value="HAD-SF_hydro_IIB"/>
</dbReference>
<evidence type="ECO:0000313" key="4">
    <source>
        <dbReference type="Proteomes" id="UP001477443"/>
    </source>
</evidence>
<comment type="similarity">
    <text evidence="2">Belongs to the HAD-like hydrolase superfamily. Cof family.</text>
</comment>
<dbReference type="Gene3D" id="3.40.50.1000">
    <property type="entry name" value="HAD superfamily/HAD-like"/>
    <property type="match status" value="1"/>
</dbReference>
<sequence length="304" mass="34964">MIKRLIFSDIDGTLYGFPSKKLLESTKQDILSAIKDDGVELILTTGNPLLPKLTKLVKELNSRYLICAGGAIIYDVQEDKMLAFEHINNELIKPVVETINKYKTVAFLYGKENYYLLNETQEAKEFFDPFFEYSNWILDLNDCFKDKIAKIEIYPTSKEVKELIYADLLKIEGNIDVLNLSTHVEITNKGISKGSALVKLTNMLNADINYVMSIGDSENDIVMFNETQFAYAMDNANEVVKKAAKFYTSDVLQNGLGEAINDYIFRTRIPLIQQEKANQVEKWKNREKRNEYYRNLVKPQKDNS</sequence>
<dbReference type="Pfam" id="PF08282">
    <property type="entry name" value="Hydrolase_3"/>
    <property type="match status" value="1"/>
</dbReference>
<dbReference type="InterPro" id="IPR023214">
    <property type="entry name" value="HAD_sf"/>
</dbReference>
<name>A0ABZ2RQI6_9BACT</name>
<evidence type="ECO:0000256" key="1">
    <source>
        <dbReference type="ARBA" id="ARBA00001946"/>
    </source>
</evidence>
<comment type="cofactor">
    <cofactor evidence="1">
        <name>Mg(2+)</name>
        <dbReference type="ChEBI" id="CHEBI:18420"/>
    </cofactor>
</comment>
<gene>
    <name evidence="3" type="ORF">WG617_03310</name>
</gene>
<dbReference type="NCBIfam" id="TIGR00099">
    <property type="entry name" value="Cof-subfamily"/>
    <property type="match status" value="1"/>
</dbReference>
<dbReference type="EMBL" id="CP148067">
    <property type="protein sequence ID" value="WXL29018.1"/>
    <property type="molecule type" value="Genomic_DNA"/>
</dbReference>
<dbReference type="PANTHER" id="PTHR10000:SF8">
    <property type="entry name" value="HAD SUPERFAMILY HYDROLASE-LIKE, TYPE 3"/>
    <property type="match status" value="1"/>
</dbReference>
<dbReference type="Gene3D" id="3.30.1240.10">
    <property type="match status" value="1"/>
</dbReference>
<keyword evidence="3" id="KW-0378">Hydrolase</keyword>
<dbReference type="Proteomes" id="UP001477443">
    <property type="component" value="Chromosome"/>
</dbReference>
<dbReference type="NCBIfam" id="TIGR01484">
    <property type="entry name" value="HAD-SF-IIB"/>
    <property type="match status" value="1"/>
</dbReference>
<protein>
    <submittedName>
        <fullName evidence="3">Cof-type HAD-IIB family hydrolase</fullName>
    </submittedName>
</protein>